<dbReference type="CDD" id="cd01427">
    <property type="entry name" value="HAD_like"/>
    <property type="match status" value="1"/>
</dbReference>
<protein>
    <submittedName>
        <fullName evidence="1">Haloacid dehalogenase-like hydrolase</fullName>
    </submittedName>
</protein>
<dbReference type="GO" id="GO:0016787">
    <property type="term" value="F:hydrolase activity"/>
    <property type="evidence" value="ECO:0007669"/>
    <property type="project" value="UniProtKB-KW"/>
</dbReference>
<dbReference type="OrthoDB" id="3680851at2"/>
<evidence type="ECO:0000313" key="2">
    <source>
        <dbReference type="Proteomes" id="UP000295573"/>
    </source>
</evidence>
<proteinExistence type="predicted"/>
<sequence>MVAHDNGGFTPRSELFAALKEEVGHRASVDELVHAYDREHPSFTWVEQAVLDELADLRTAGWRVAVVTNGNVVQQRRKLEHTKIADAVDYCCISQAIRIGHKHPIDTPVADHHFGSVVDAFAVILAS</sequence>
<keyword evidence="2" id="KW-1185">Reference proteome</keyword>
<keyword evidence="1" id="KW-0378">Hydrolase</keyword>
<gene>
    <name evidence="1" type="ORF">EV646_101177</name>
</gene>
<dbReference type="Gene3D" id="1.10.150.520">
    <property type="match status" value="1"/>
</dbReference>
<organism evidence="1 2">
    <name type="scientific">Kribbella antiqua</name>
    <dbReference type="NCBI Taxonomy" id="2512217"/>
    <lineage>
        <taxon>Bacteria</taxon>
        <taxon>Bacillati</taxon>
        <taxon>Actinomycetota</taxon>
        <taxon>Actinomycetes</taxon>
        <taxon>Propionibacteriales</taxon>
        <taxon>Kribbellaceae</taxon>
        <taxon>Kribbella</taxon>
    </lineage>
</organism>
<dbReference type="SUPFAM" id="SSF56784">
    <property type="entry name" value="HAD-like"/>
    <property type="match status" value="1"/>
</dbReference>
<comment type="caution">
    <text evidence="1">The sequence shown here is derived from an EMBL/GenBank/DDBJ whole genome shotgun (WGS) entry which is preliminary data.</text>
</comment>
<evidence type="ECO:0000313" key="1">
    <source>
        <dbReference type="EMBL" id="TCO51194.1"/>
    </source>
</evidence>
<reference evidence="1 2" key="1">
    <citation type="journal article" date="2015" name="Stand. Genomic Sci.">
        <title>Genomic Encyclopedia of Bacterial and Archaeal Type Strains, Phase III: the genomes of soil and plant-associated and newly described type strains.</title>
        <authorList>
            <person name="Whitman W.B."/>
            <person name="Woyke T."/>
            <person name="Klenk H.P."/>
            <person name="Zhou Y."/>
            <person name="Lilburn T.G."/>
            <person name="Beck B.J."/>
            <person name="De Vos P."/>
            <person name="Vandamme P."/>
            <person name="Eisen J.A."/>
            <person name="Garrity G."/>
            <person name="Hugenholtz P."/>
            <person name="Kyrpides N.C."/>
        </authorList>
    </citation>
    <scope>NUCLEOTIDE SEQUENCE [LARGE SCALE GENOMIC DNA]</scope>
    <source>
        <strain evidence="1 2">VKM Ac-2541</strain>
    </source>
</reference>
<dbReference type="Gene3D" id="3.40.50.1000">
    <property type="entry name" value="HAD superfamily/HAD-like"/>
    <property type="match status" value="1"/>
</dbReference>
<name>A0A4R2IZT3_9ACTN</name>
<dbReference type="RefSeq" id="WP_132142883.1">
    <property type="nucleotide sequence ID" value="NZ_SLWR01000001.1"/>
</dbReference>
<dbReference type="InterPro" id="IPR036412">
    <property type="entry name" value="HAD-like_sf"/>
</dbReference>
<dbReference type="AlphaFoldDB" id="A0A4R2IZT3"/>
<dbReference type="Proteomes" id="UP000295573">
    <property type="component" value="Unassembled WGS sequence"/>
</dbReference>
<accession>A0A4R2IZT3</accession>
<dbReference type="InterPro" id="IPR023214">
    <property type="entry name" value="HAD_sf"/>
</dbReference>
<dbReference type="EMBL" id="SLWR01000001">
    <property type="protein sequence ID" value="TCO51194.1"/>
    <property type="molecule type" value="Genomic_DNA"/>
</dbReference>